<evidence type="ECO:0000313" key="1">
    <source>
        <dbReference type="EMBL" id="GMG30986.1"/>
    </source>
</evidence>
<sequence length="102" mass="10885">MKTRLDLSLIQDSISPSPVRRDNEVPTVGLPGERVDRGGVEIEAVNALVEVEFHAEVLGAGEERLLEVDAVEVDEGGLVFRADVGVELVFVGEDLAGVFVDG</sequence>
<comment type="caution">
    <text evidence="1">The sequence shown here is derived from an EMBL/GenBank/DDBJ whole genome shotgun (WGS) entry which is preliminary data.</text>
</comment>
<dbReference type="EMBL" id="BSYA01000078">
    <property type="protein sequence ID" value="GMG30986.1"/>
    <property type="molecule type" value="Genomic_DNA"/>
</dbReference>
<organism evidence="1 2">
    <name type="scientific">Aspergillus oryzae</name>
    <name type="common">Yellow koji mold</name>
    <dbReference type="NCBI Taxonomy" id="5062"/>
    <lineage>
        <taxon>Eukaryota</taxon>
        <taxon>Fungi</taxon>
        <taxon>Dikarya</taxon>
        <taxon>Ascomycota</taxon>
        <taxon>Pezizomycotina</taxon>
        <taxon>Eurotiomycetes</taxon>
        <taxon>Eurotiomycetidae</taxon>
        <taxon>Eurotiales</taxon>
        <taxon>Aspergillaceae</taxon>
        <taxon>Aspergillus</taxon>
        <taxon>Aspergillus subgen. Circumdati</taxon>
    </lineage>
</organism>
<gene>
    <name evidence="1" type="ORF">Aory04_000696300</name>
</gene>
<evidence type="ECO:0000313" key="2">
    <source>
        <dbReference type="Proteomes" id="UP001165205"/>
    </source>
</evidence>
<dbReference type="Proteomes" id="UP001165205">
    <property type="component" value="Unassembled WGS sequence"/>
</dbReference>
<proteinExistence type="predicted"/>
<protein>
    <submittedName>
        <fullName evidence="1">Unnamed protein product</fullName>
    </submittedName>
</protein>
<reference evidence="1" key="1">
    <citation type="submission" date="2023-04" db="EMBL/GenBank/DDBJ databases">
        <title>Aspergillus oryzae NBRC 4228.</title>
        <authorList>
            <person name="Ichikawa N."/>
            <person name="Sato H."/>
            <person name="Tonouchi N."/>
        </authorList>
    </citation>
    <scope>NUCLEOTIDE SEQUENCE</scope>
    <source>
        <strain evidence="1">NBRC 4228</strain>
    </source>
</reference>
<name>A0AAN4YHY9_ASPOZ</name>
<dbReference type="AlphaFoldDB" id="A0AAN4YHY9"/>
<accession>A0AAN4YHY9</accession>